<evidence type="ECO:0000256" key="1">
    <source>
        <dbReference type="SAM" id="MobiDB-lite"/>
    </source>
</evidence>
<proteinExistence type="predicted"/>
<accession>A0A9P4TYE8</accession>
<dbReference type="Proteomes" id="UP000800235">
    <property type="component" value="Unassembled WGS sequence"/>
</dbReference>
<keyword evidence="2" id="KW-1133">Transmembrane helix</keyword>
<keyword evidence="2" id="KW-0812">Transmembrane</keyword>
<organism evidence="3 4">
    <name type="scientific">Tothia fuscella</name>
    <dbReference type="NCBI Taxonomy" id="1048955"/>
    <lineage>
        <taxon>Eukaryota</taxon>
        <taxon>Fungi</taxon>
        <taxon>Dikarya</taxon>
        <taxon>Ascomycota</taxon>
        <taxon>Pezizomycotina</taxon>
        <taxon>Dothideomycetes</taxon>
        <taxon>Pleosporomycetidae</taxon>
        <taxon>Venturiales</taxon>
        <taxon>Cylindrosympodiaceae</taxon>
        <taxon>Tothia</taxon>
    </lineage>
</organism>
<gene>
    <name evidence="3" type="ORF">EJ08DRAFT_697528</name>
</gene>
<protein>
    <submittedName>
        <fullName evidence="3">Uncharacterized protein</fullName>
    </submittedName>
</protein>
<feature type="transmembrane region" description="Helical" evidence="2">
    <location>
        <begin position="39"/>
        <end position="58"/>
    </location>
</feature>
<keyword evidence="4" id="KW-1185">Reference proteome</keyword>
<feature type="transmembrane region" description="Helical" evidence="2">
    <location>
        <begin position="109"/>
        <end position="132"/>
    </location>
</feature>
<evidence type="ECO:0000313" key="3">
    <source>
        <dbReference type="EMBL" id="KAF2430236.1"/>
    </source>
</evidence>
<feature type="transmembrane region" description="Helical" evidence="2">
    <location>
        <begin position="70"/>
        <end position="89"/>
    </location>
</feature>
<dbReference type="AlphaFoldDB" id="A0A9P4TYE8"/>
<dbReference type="EMBL" id="MU007040">
    <property type="protein sequence ID" value="KAF2430236.1"/>
    <property type="molecule type" value="Genomic_DNA"/>
</dbReference>
<evidence type="ECO:0000256" key="2">
    <source>
        <dbReference type="SAM" id="Phobius"/>
    </source>
</evidence>
<name>A0A9P4TYE8_9PEZI</name>
<comment type="caution">
    <text evidence="3">The sequence shown here is derived from an EMBL/GenBank/DDBJ whole genome shotgun (WGS) entry which is preliminary data.</text>
</comment>
<reference evidence="3" key="1">
    <citation type="journal article" date="2020" name="Stud. Mycol.">
        <title>101 Dothideomycetes genomes: a test case for predicting lifestyles and emergence of pathogens.</title>
        <authorList>
            <person name="Haridas S."/>
            <person name="Albert R."/>
            <person name="Binder M."/>
            <person name="Bloem J."/>
            <person name="Labutti K."/>
            <person name="Salamov A."/>
            <person name="Andreopoulos B."/>
            <person name="Baker S."/>
            <person name="Barry K."/>
            <person name="Bills G."/>
            <person name="Bluhm B."/>
            <person name="Cannon C."/>
            <person name="Castanera R."/>
            <person name="Culley D."/>
            <person name="Daum C."/>
            <person name="Ezra D."/>
            <person name="Gonzalez J."/>
            <person name="Henrissat B."/>
            <person name="Kuo A."/>
            <person name="Liang C."/>
            <person name="Lipzen A."/>
            <person name="Lutzoni F."/>
            <person name="Magnuson J."/>
            <person name="Mondo S."/>
            <person name="Nolan M."/>
            <person name="Ohm R."/>
            <person name="Pangilinan J."/>
            <person name="Park H.-J."/>
            <person name="Ramirez L."/>
            <person name="Alfaro M."/>
            <person name="Sun H."/>
            <person name="Tritt A."/>
            <person name="Yoshinaga Y."/>
            <person name="Zwiers L.-H."/>
            <person name="Turgeon B."/>
            <person name="Goodwin S."/>
            <person name="Spatafora J."/>
            <person name="Crous P."/>
            <person name="Grigoriev I."/>
        </authorList>
    </citation>
    <scope>NUCLEOTIDE SEQUENCE</scope>
    <source>
        <strain evidence="3">CBS 130266</strain>
    </source>
</reference>
<sequence>MFPAATITKNEATKPHGSSFGGDPSVEVDEMNMKFKIVAAYWLLLLPCVGWFTGSYIEFNYLAKYPRRRFNYAGWAGLIVGIAVAWYYSCTVPGMMGAMASTCLIAKWSIVYNSACGLVAFVATYFVSAWLVPAGYRWHQRWQ</sequence>
<feature type="region of interest" description="Disordered" evidence="1">
    <location>
        <begin position="1"/>
        <end position="21"/>
    </location>
</feature>
<evidence type="ECO:0000313" key="4">
    <source>
        <dbReference type="Proteomes" id="UP000800235"/>
    </source>
</evidence>
<keyword evidence="2" id="KW-0472">Membrane</keyword>